<dbReference type="EMBL" id="CAUJNA010000400">
    <property type="protein sequence ID" value="CAJ1376512.1"/>
    <property type="molecule type" value="Genomic_DNA"/>
</dbReference>
<dbReference type="Pfam" id="PF00005">
    <property type="entry name" value="ABC_tran"/>
    <property type="match status" value="1"/>
</dbReference>
<comment type="caution">
    <text evidence="4">The sequence shown here is derived from an EMBL/GenBank/DDBJ whole genome shotgun (WGS) entry which is preliminary data.</text>
</comment>
<dbReference type="Proteomes" id="UP001178507">
    <property type="component" value="Unassembled WGS sequence"/>
</dbReference>
<dbReference type="InterPro" id="IPR027417">
    <property type="entry name" value="P-loop_NTPase"/>
</dbReference>
<name>A0AA36HWC0_9DINO</name>
<feature type="domain" description="ABC transporter" evidence="3">
    <location>
        <begin position="5"/>
        <end position="119"/>
    </location>
</feature>
<dbReference type="GO" id="GO:0016887">
    <property type="term" value="F:ATP hydrolysis activity"/>
    <property type="evidence" value="ECO:0007669"/>
    <property type="project" value="InterPro"/>
</dbReference>
<dbReference type="GO" id="GO:0016020">
    <property type="term" value="C:membrane"/>
    <property type="evidence" value="ECO:0007669"/>
    <property type="project" value="TreeGrafter"/>
</dbReference>
<keyword evidence="2" id="KW-0067">ATP-binding</keyword>
<dbReference type="SUPFAM" id="SSF52540">
    <property type="entry name" value="P-loop containing nucleoside triphosphate hydrolases"/>
    <property type="match status" value="1"/>
</dbReference>
<evidence type="ECO:0000256" key="2">
    <source>
        <dbReference type="ARBA" id="ARBA00022840"/>
    </source>
</evidence>
<dbReference type="Gene3D" id="3.40.50.300">
    <property type="entry name" value="P-loop containing nucleotide triphosphate hydrolases"/>
    <property type="match status" value="1"/>
</dbReference>
<dbReference type="PANTHER" id="PTHR24223">
    <property type="entry name" value="ATP-BINDING CASSETTE SUB-FAMILY C"/>
    <property type="match status" value="1"/>
</dbReference>
<protein>
    <recommendedName>
        <fullName evidence="3">ABC transporter domain-containing protein</fullName>
    </recommendedName>
</protein>
<dbReference type="GO" id="GO:0005524">
    <property type="term" value="F:ATP binding"/>
    <property type="evidence" value="ECO:0007669"/>
    <property type="project" value="UniProtKB-KW"/>
</dbReference>
<feature type="non-terminal residue" evidence="4">
    <location>
        <position position="192"/>
    </location>
</feature>
<accession>A0AA36HWC0</accession>
<dbReference type="InterPro" id="IPR050173">
    <property type="entry name" value="ABC_transporter_C-like"/>
</dbReference>
<gene>
    <name evidence="4" type="ORF">EVOR1521_LOCUS5560</name>
</gene>
<dbReference type="InterPro" id="IPR017871">
    <property type="entry name" value="ABC_transporter-like_CS"/>
</dbReference>
<evidence type="ECO:0000256" key="1">
    <source>
        <dbReference type="ARBA" id="ARBA00022741"/>
    </source>
</evidence>
<organism evidence="4 5">
    <name type="scientific">Effrenium voratum</name>
    <dbReference type="NCBI Taxonomy" id="2562239"/>
    <lineage>
        <taxon>Eukaryota</taxon>
        <taxon>Sar</taxon>
        <taxon>Alveolata</taxon>
        <taxon>Dinophyceae</taxon>
        <taxon>Suessiales</taxon>
        <taxon>Symbiodiniaceae</taxon>
        <taxon>Effrenium</taxon>
    </lineage>
</organism>
<keyword evidence="1" id="KW-0547">Nucleotide-binding</keyword>
<dbReference type="InterPro" id="IPR003439">
    <property type="entry name" value="ABC_transporter-like_ATP-bd"/>
</dbReference>
<evidence type="ECO:0000313" key="4">
    <source>
        <dbReference type="EMBL" id="CAJ1376512.1"/>
    </source>
</evidence>
<reference evidence="4" key="1">
    <citation type="submission" date="2023-08" db="EMBL/GenBank/DDBJ databases">
        <authorList>
            <person name="Chen Y."/>
            <person name="Shah S."/>
            <person name="Dougan E. K."/>
            <person name="Thang M."/>
            <person name="Chan C."/>
        </authorList>
    </citation>
    <scope>NUCLEOTIDE SEQUENCE</scope>
</reference>
<proteinExistence type="predicted"/>
<dbReference type="AlphaFoldDB" id="A0AA36HWC0"/>
<sequence>AGGSQLTLDGEDLLALGLDDLRQAIAMIPQEPVLFQETLRYNCDPFELSSAEEIWKALEEAQLAPWVQERVPEEALEKRLALEIKEGGQNLSAGQRQMVAIARAVLRKSKLVVLDEATAAVDAATDAQIQVAIRRCFASATSLTIAHRLKTILDCDRIMVLAQGEIVEMASPEELRKKEGGVFQSMLNSADA</sequence>
<dbReference type="PROSITE" id="PS00211">
    <property type="entry name" value="ABC_TRANSPORTER_1"/>
    <property type="match status" value="1"/>
</dbReference>
<evidence type="ECO:0000259" key="3">
    <source>
        <dbReference type="Pfam" id="PF00005"/>
    </source>
</evidence>
<keyword evidence="5" id="KW-1185">Reference proteome</keyword>
<evidence type="ECO:0000313" key="5">
    <source>
        <dbReference type="Proteomes" id="UP001178507"/>
    </source>
</evidence>
<dbReference type="GO" id="GO:0042626">
    <property type="term" value="F:ATPase-coupled transmembrane transporter activity"/>
    <property type="evidence" value="ECO:0007669"/>
    <property type="project" value="TreeGrafter"/>
</dbReference>